<evidence type="ECO:0000256" key="2">
    <source>
        <dbReference type="ARBA" id="ARBA00010617"/>
    </source>
</evidence>
<dbReference type="EMBL" id="OW152830">
    <property type="protein sequence ID" value="CAH2048435.1"/>
    <property type="molecule type" value="Genomic_DNA"/>
</dbReference>
<feature type="non-terminal residue" evidence="9">
    <location>
        <position position="1"/>
    </location>
</feature>
<dbReference type="Gene3D" id="1.10.630.10">
    <property type="entry name" value="Cytochrome P450"/>
    <property type="match status" value="1"/>
</dbReference>
<dbReference type="InterPro" id="IPR050479">
    <property type="entry name" value="CYP11_CYP27_families"/>
</dbReference>
<evidence type="ECO:0000256" key="5">
    <source>
        <dbReference type="ARBA" id="ARBA00023002"/>
    </source>
</evidence>
<evidence type="ECO:0000313" key="10">
    <source>
        <dbReference type="Proteomes" id="UP000837857"/>
    </source>
</evidence>
<dbReference type="InterPro" id="IPR036396">
    <property type="entry name" value="Cyt_P450_sf"/>
</dbReference>
<dbReference type="SUPFAM" id="SSF48264">
    <property type="entry name" value="Cytochrome P450"/>
    <property type="match status" value="1"/>
</dbReference>
<evidence type="ECO:0000256" key="8">
    <source>
        <dbReference type="SAM" id="MobiDB-lite"/>
    </source>
</evidence>
<gene>
    <name evidence="9" type="ORF">IPOD504_LOCUS6063</name>
</gene>
<sequence>MDPPPGVPPDNTTPTVYDSKLTEPPQWERSPLYEQRKTTTNQSTFQGDQRKEIWAAIRTLLLDGTLQKSFDKAFDDIAADFTRRLGELRFAENALNEEISTEVYRWALETIGVMVFGGRLGCLDGPAHLPTDENRPREMTSLDDDIPETCSLSKRRIEELTPAERLVRITLEIANGGFLVRSEDTLNKHSETFRRALKTFDDHYSLTEHFLLQAVQSLNTNNLRPEQILVDKLRPLQNRVLPLVADILLAGVDPLAQTALGMFYQLSLNAARQQRAHDEVAWSVASRDAGASCTDMPFISACAREALRMHPVTGGVLRRSTAEMVVGGYEVPAGVDIVLAHGVSSKDEKQWGRAGAYIPERWCGEGWGPLRASRAHPAASMPFGEGCPAAGAVSKMLTSLAVRVLDNYRLEWHGPPPNVATPDVNRLQPPYYFVLQNAA</sequence>
<comment type="cofactor">
    <cofactor evidence="1">
        <name>heme</name>
        <dbReference type="ChEBI" id="CHEBI:30413"/>
    </cofactor>
</comment>
<keyword evidence="7" id="KW-0503">Monooxygenase</keyword>
<accession>A0ABN8I3Q9</accession>
<keyword evidence="5" id="KW-0560">Oxidoreductase</keyword>
<evidence type="ECO:0000256" key="4">
    <source>
        <dbReference type="ARBA" id="ARBA00022723"/>
    </source>
</evidence>
<keyword evidence="10" id="KW-1185">Reference proteome</keyword>
<evidence type="ECO:0000256" key="6">
    <source>
        <dbReference type="ARBA" id="ARBA00023004"/>
    </source>
</evidence>
<organism evidence="9 10">
    <name type="scientific">Iphiclides podalirius</name>
    <name type="common">scarce swallowtail</name>
    <dbReference type="NCBI Taxonomy" id="110791"/>
    <lineage>
        <taxon>Eukaryota</taxon>
        <taxon>Metazoa</taxon>
        <taxon>Ecdysozoa</taxon>
        <taxon>Arthropoda</taxon>
        <taxon>Hexapoda</taxon>
        <taxon>Insecta</taxon>
        <taxon>Pterygota</taxon>
        <taxon>Neoptera</taxon>
        <taxon>Endopterygota</taxon>
        <taxon>Lepidoptera</taxon>
        <taxon>Glossata</taxon>
        <taxon>Ditrysia</taxon>
        <taxon>Papilionoidea</taxon>
        <taxon>Papilionidae</taxon>
        <taxon>Papilioninae</taxon>
        <taxon>Iphiclides</taxon>
    </lineage>
</organism>
<evidence type="ECO:0000256" key="1">
    <source>
        <dbReference type="ARBA" id="ARBA00001971"/>
    </source>
</evidence>
<proteinExistence type="inferred from homology"/>
<feature type="region of interest" description="Disordered" evidence="8">
    <location>
        <begin position="1"/>
        <end position="47"/>
    </location>
</feature>
<dbReference type="PANTHER" id="PTHR24279:SF120">
    <property type="entry name" value="CYTOCHROME P450"/>
    <property type="match status" value="1"/>
</dbReference>
<evidence type="ECO:0000256" key="3">
    <source>
        <dbReference type="ARBA" id="ARBA00022617"/>
    </source>
</evidence>
<name>A0ABN8I3Q9_9NEOP</name>
<dbReference type="InterPro" id="IPR001128">
    <property type="entry name" value="Cyt_P450"/>
</dbReference>
<keyword evidence="6" id="KW-0408">Iron</keyword>
<dbReference type="Proteomes" id="UP000837857">
    <property type="component" value="Chromosome 18"/>
</dbReference>
<dbReference type="PANTHER" id="PTHR24279">
    <property type="entry name" value="CYTOCHROME P450"/>
    <property type="match status" value="1"/>
</dbReference>
<evidence type="ECO:0008006" key="11">
    <source>
        <dbReference type="Google" id="ProtNLM"/>
    </source>
</evidence>
<feature type="compositionally biased region" description="Polar residues" evidence="8">
    <location>
        <begin position="38"/>
        <end position="47"/>
    </location>
</feature>
<comment type="similarity">
    <text evidence="2">Belongs to the cytochrome P450 family.</text>
</comment>
<dbReference type="Pfam" id="PF00067">
    <property type="entry name" value="p450"/>
    <property type="match status" value="1"/>
</dbReference>
<reference evidence="9" key="1">
    <citation type="submission" date="2022-03" db="EMBL/GenBank/DDBJ databases">
        <authorList>
            <person name="Martin H S."/>
        </authorList>
    </citation>
    <scope>NUCLEOTIDE SEQUENCE</scope>
</reference>
<evidence type="ECO:0000256" key="7">
    <source>
        <dbReference type="ARBA" id="ARBA00023033"/>
    </source>
</evidence>
<keyword evidence="3" id="KW-0349">Heme</keyword>
<protein>
    <recommendedName>
        <fullName evidence="11">Cytochrome P450</fullName>
    </recommendedName>
</protein>
<keyword evidence="4" id="KW-0479">Metal-binding</keyword>
<evidence type="ECO:0000313" key="9">
    <source>
        <dbReference type="EMBL" id="CAH2048435.1"/>
    </source>
</evidence>